<dbReference type="AlphaFoldDB" id="A0A6P8CZT0"/>
<protein>
    <submittedName>
        <fullName evidence="6">(3S,6E)-nerolidol synthase 1-like isoform X1</fullName>
    </submittedName>
</protein>
<dbReference type="Pfam" id="PF01397">
    <property type="entry name" value="Terpene_synth"/>
    <property type="match status" value="1"/>
</dbReference>
<dbReference type="InterPro" id="IPR050148">
    <property type="entry name" value="Terpene_synthase-like"/>
</dbReference>
<dbReference type="InterPro" id="IPR034741">
    <property type="entry name" value="Terpene_cyclase-like_1_C"/>
</dbReference>
<dbReference type="SFLD" id="SFLDG01019">
    <property type="entry name" value="Terpene_Cyclase_Like_1_C_Termi"/>
    <property type="match status" value="1"/>
</dbReference>
<dbReference type="SUPFAM" id="SSF48239">
    <property type="entry name" value="Terpenoid cyclases/Protein prenyltransferases"/>
    <property type="match status" value="1"/>
</dbReference>
<dbReference type="InterPro" id="IPR001906">
    <property type="entry name" value="Terpene_synth_N"/>
</dbReference>
<dbReference type="SUPFAM" id="SSF48576">
    <property type="entry name" value="Terpenoid synthases"/>
    <property type="match status" value="1"/>
</dbReference>
<dbReference type="InterPro" id="IPR008949">
    <property type="entry name" value="Isoprenoid_synthase_dom_sf"/>
</dbReference>
<dbReference type="OrthoDB" id="1921927at2759"/>
<dbReference type="InterPro" id="IPR036965">
    <property type="entry name" value="Terpene_synth_N_sf"/>
</dbReference>
<dbReference type="InterPro" id="IPR005630">
    <property type="entry name" value="Terpene_synthase_metal-bd"/>
</dbReference>
<dbReference type="GO" id="GO:0000287">
    <property type="term" value="F:magnesium ion binding"/>
    <property type="evidence" value="ECO:0007669"/>
    <property type="project" value="InterPro"/>
</dbReference>
<keyword evidence="2" id="KW-0460">Magnesium</keyword>
<evidence type="ECO:0000256" key="2">
    <source>
        <dbReference type="ARBA" id="ARBA00022842"/>
    </source>
</evidence>
<dbReference type="GO" id="GO:0010333">
    <property type="term" value="F:terpene synthase activity"/>
    <property type="evidence" value="ECO:0007669"/>
    <property type="project" value="InterPro"/>
</dbReference>
<dbReference type="Gene3D" id="1.10.600.10">
    <property type="entry name" value="Farnesyl Diphosphate Synthase"/>
    <property type="match status" value="1"/>
</dbReference>
<feature type="domain" description="Terpene synthase N-terminal" evidence="3">
    <location>
        <begin position="43"/>
        <end position="183"/>
    </location>
</feature>
<feature type="domain" description="Terpene synthase metal-binding" evidence="4">
    <location>
        <begin position="268"/>
        <end position="505"/>
    </location>
</feature>
<evidence type="ECO:0000313" key="6">
    <source>
        <dbReference type="RefSeq" id="XP_031389610.1"/>
    </source>
</evidence>
<dbReference type="PANTHER" id="PTHR31225">
    <property type="entry name" value="OS04G0344100 PROTEIN-RELATED"/>
    <property type="match status" value="1"/>
</dbReference>
<dbReference type="RefSeq" id="XP_031389610.1">
    <property type="nucleotide sequence ID" value="XM_031533750.1"/>
</dbReference>
<keyword evidence="1" id="KW-0479">Metal-binding</keyword>
<evidence type="ECO:0000259" key="3">
    <source>
        <dbReference type="Pfam" id="PF01397"/>
    </source>
</evidence>
<reference evidence="6" key="2">
    <citation type="submission" date="2025-08" db="UniProtKB">
        <authorList>
            <consortium name="RefSeq"/>
        </authorList>
    </citation>
    <scope>IDENTIFICATION</scope>
    <source>
        <tissue evidence="6">Leaf</tissue>
    </source>
</reference>
<dbReference type="PANTHER" id="PTHR31225:SF234">
    <property type="entry name" value="TERPENE SYNTHASE 4-RELATED"/>
    <property type="match status" value="1"/>
</dbReference>
<accession>A0A6P8CZT0</accession>
<reference evidence="5" key="1">
    <citation type="journal article" date="2020" name="Plant Biotechnol. J.">
        <title>The pomegranate (Punica granatum L.) draft genome dissects genetic divergence between soft- and hard-seeded cultivars.</title>
        <authorList>
            <person name="Luo X."/>
            <person name="Li H."/>
            <person name="Wu Z."/>
            <person name="Yao W."/>
            <person name="Zhao P."/>
            <person name="Cao D."/>
            <person name="Yu H."/>
            <person name="Li K."/>
            <person name="Poudel K."/>
            <person name="Zhao D."/>
            <person name="Zhang F."/>
            <person name="Xia X."/>
            <person name="Chen L."/>
            <person name="Wang Q."/>
            <person name="Jing D."/>
            <person name="Cao S."/>
        </authorList>
    </citation>
    <scope>NUCLEOTIDE SEQUENCE [LARGE SCALE GENOMIC DNA]</scope>
    <source>
        <strain evidence="5">cv. Tunisia</strain>
    </source>
</reference>
<dbReference type="Proteomes" id="UP000515151">
    <property type="component" value="Chromosome 4"/>
</dbReference>
<dbReference type="GO" id="GO:0016114">
    <property type="term" value="P:terpenoid biosynthetic process"/>
    <property type="evidence" value="ECO:0007669"/>
    <property type="project" value="InterPro"/>
</dbReference>
<evidence type="ECO:0000313" key="5">
    <source>
        <dbReference type="Proteomes" id="UP000515151"/>
    </source>
</evidence>
<dbReference type="InterPro" id="IPR008930">
    <property type="entry name" value="Terpenoid_cyclase/PrenylTrfase"/>
</dbReference>
<evidence type="ECO:0000259" key="4">
    <source>
        <dbReference type="Pfam" id="PF03936"/>
    </source>
</evidence>
<dbReference type="Gene3D" id="1.50.10.130">
    <property type="entry name" value="Terpene synthase, N-terminal domain"/>
    <property type="match status" value="1"/>
</dbReference>
<organism evidence="5 6">
    <name type="scientific">Punica granatum</name>
    <name type="common">Pomegranate</name>
    <dbReference type="NCBI Taxonomy" id="22663"/>
    <lineage>
        <taxon>Eukaryota</taxon>
        <taxon>Viridiplantae</taxon>
        <taxon>Streptophyta</taxon>
        <taxon>Embryophyta</taxon>
        <taxon>Tracheophyta</taxon>
        <taxon>Spermatophyta</taxon>
        <taxon>Magnoliopsida</taxon>
        <taxon>eudicotyledons</taxon>
        <taxon>Gunneridae</taxon>
        <taxon>Pentapetalae</taxon>
        <taxon>rosids</taxon>
        <taxon>malvids</taxon>
        <taxon>Myrtales</taxon>
        <taxon>Lythraceae</taxon>
        <taxon>Punica</taxon>
    </lineage>
</organism>
<evidence type="ECO:0000256" key="1">
    <source>
        <dbReference type="ARBA" id="ARBA00022723"/>
    </source>
</evidence>
<gene>
    <name evidence="6" type="primary">LOC116202267</name>
</gene>
<dbReference type="SFLD" id="SFLDS00005">
    <property type="entry name" value="Isoprenoid_Synthase_Type_I"/>
    <property type="match status" value="1"/>
</dbReference>
<name>A0A6P8CZT0_PUNGR</name>
<keyword evidence="5" id="KW-1185">Reference proteome</keyword>
<sequence>MDHDKWMAAPYQVLLSSPLESYHLPNGLNNFKGGSEGLHKRRLKEVRHLIEKVEKGSLESLVMVDALQRLGIAYPFEEEIKSILHEQHLISSFDGHPSRDSLYEVALRFRLLRQEGYYLPADIFKGFKSKEDNNVGCVFDPMLGKDVFGLMSLYEASHLGMQGEDILSEAAEFARKALSGSADKFLNVGDNDINGVSSKLLGELVRNTLSNPIHKSLPRFTSKSFEVYLKGHYHYEWTRAFRELAILDRDLIASINRTEIRQVSKWWRDLGLSNELKFARDQPMKWYMWPMVVLPEPKLSKERVDLTKPIAMVYIIDDIFDVHGTLDELTLFAEAIDRWECAEELPNYMKTCFRALDKCTNEISFRVYTKHGWNPTDLLRKSWASLCDAFLVEARWFTSSHSPPADEYLKNAIVSTGVPLVMVHLFALLCEDTDRQSTDTMKSFREMSSSTAKILRLWDDLGSAKDENQEGHDGSYVDYYMKENPSCSLEGARNHVKAMISNAWKNLNRECLSPQPFSPSLAKGSLNTARMVPLMYDYDENHCLPIIQEHMKSLLLNGSV</sequence>
<dbReference type="GeneID" id="116202267"/>
<proteinExistence type="predicted"/>
<dbReference type="Pfam" id="PF03936">
    <property type="entry name" value="Terpene_synth_C"/>
    <property type="match status" value="1"/>
</dbReference>